<dbReference type="RefSeq" id="WP_081150708.1">
    <property type="nucleotide sequence ID" value="NZ_CP020465.1"/>
</dbReference>
<dbReference type="AlphaFoldDB" id="A0A222G7Q8"/>
<organism evidence="1 2">
    <name type="scientific">Cognaticolwellia beringensis</name>
    <dbReference type="NCBI Taxonomy" id="1967665"/>
    <lineage>
        <taxon>Bacteria</taxon>
        <taxon>Pseudomonadati</taxon>
        <taxon>Pseudomonadota</taxon>
        <taxon>Gammaproteobacteria</taxon>
        <taxon>Alteromonadales</taxon>
        <taxon>Colwelliaceae</taxon>
        <taxon>Cognaticolwellia</taxon>
    </lineage>
</organism>
<dbReference type="KEGG" id="cber:B5D82_08355"/>
<sequence length="305" mass="34105">MKYFIGSLGCVLSLHLMATTSEPVTLSGEVSLGLINNSALSVDELDEVSGKGDSGLQKTAAVTGLWKINDKAKVASSYRYNEQDYHQFDAFDLALHQVSVDASYQWNKKDLGFRYDGAMANLAGDKFLTFQQASVYLGTFLQPQTFLRTSAKMKRKTFAVITDRNADAIGASADLFHFVNDGSTMFMLGLSLDKETAKDDQFNYSGYGVNTKLSQKFELFGLAQKAAISWRFQSKDFKSYNNENVSNQTTAKADEHRNVFQAQWQLAFNQHLALISDIEYGDYRSQLDSQTYRQTVSSLSIKAQF</sequence>
<keyword evidence="2" id="KW-1185">Reference proteome</keyword>
<reference evidence="1 2" key="1">
    <citation type="submission" date="2017-08" db="EMBL/GenBank/DDBJ databases">
        <title>Complete genome of Colwellia sp. NB097-1, a psychrophile bacterium ioslated from Bering Sea.</title>
        <authorList>
            <person name="Chen X."/>
        </authorList>
    </citation>
    <scope>NUCLEOTIDE SEQUENCE [LARGE SCALE GENOMIC DNA]</scope>
    <source>
        <strain evidence="1 2">NB097-1</strain>
    </source>
</reference>
<dbReference type="Proteomes" id="UP000202259">
    <property type="component" value="Chromosome"/>
</dbReference>
<gene>
    <name evidence="1" type="ORF">B5D82_08355</name>
</gene>
<evidence type="ECO:0000313" key="1">
    <source>
        <dbReference type="EMBL" id="ASP47762.1"/>
    </source>
</evidence>
<dbReference type="OrthoDB" id="6310872at2"/>
<evidence type="ECO:0008006" key="3">
    <source>
        <dbReference type="Google" id="ProtNLM"/>
    </source>
</evidence>
<dbReference type="EMBL" id="CP020465">
    <property type="protein sequence ID" value="ASP47762.1"/>
    <property type="molecule type" value="Genomic_DNA"/>
</dbReference>
<evidence type="ECO:0000313" key="2">
    <source>
        <dbReference type="Proteomes" id="UP000202259"/>
    </source>
</evidence>
<accession>A0A222G7Q8</accession>
<proteinExistence type="predicted"/>
<name>A0A222G7Q8_9GAMM</name>
<protein>
    <recommendedName>
        <fullName evidence="3">DUF560 domain-containing protein</fullName>
    </recommendedName>
</protein>